<evidence type="ECO:0000256" key="4">
    <source>
        <dbReference type="ARBA" id="ARBA00023315"/>
    </source>
</evidence>
<feature type="domain" description="N-acetyltransferase" evidence="7">
    <location>
        <begin position="209"/>
        <end position="283"/>
    </location>
</feature>
<evidence type="ECO:0000313" key="10">
    <source>
        <dbReference type="Proteomes" id="UP001497444"/>
    </source>
</evidence>
<dbReference type="EC" id="2.3.1.48" evidence="2"/>
<evidence type="ECO:0000259" key="8">
    <source>
        <dbReference type="Pfam" id="PF10394"/>
    </source>
</evidence>
<feature type="domain" description="Histone acetyl transferase HAT1 N-terminal" evidence="8">
    <location>
        <begin position="36"/>
        <end position="200"/>
    </location>
</feature>
<dbReference type="Gene3D" id="3.40.630.30">
    <property type="match status" value="1"/>
</dbReference>
<proteinExistence type="inferred from homology"/>
<name>A0ABP0VPH2_9BRYO</name>
<dbReference type="InterPro" id="IPR037113">
    <property type="entry name" value="Hat1_N_sf"/>
</dbReference>
<keyword evidence="10" id="KW-1185">Reference proteome</keyword>
<protein>
    <recommendedName>
        <fullName evidence="2">histone acetyltransferase</fullName>
        <ecNumber evidence="2">2.3.1.48</ecNumber>
    </recommendedName>
</protein>
<feature type="region of interest" description="Disordered" evidence="6">
    <location>
        <begin position="459"/>
        <end position="484"/>
    </location>
</feature>
<dbReference type="InterPro" id="IPR017380">
    <property type="entry name" value="Hist_AcTrfase_B-typ_cat-su"/>
</dbReference>
<evidence type="ECO:0000256" key="5">
    <source>
        <dbReference type="ARBA" id="ARBA00048017"/>
    </source>
</evidence>
<dbReference type="Proteomes" id="UP001497444">
    <property type="component" value="Chromosome 1"/>
</dbReference>
<evidence type="ECO:0000313" key="9">
    <source>
        <dbReference type="EMBL" id="CAK9256370.1"/>
    </source>
</evidence>
<evidence type="ECO:0000256" key="3">
    <source>
        <dbReference type="ARBA" id="ARBA00022679"/>
    </source>
</evidence>
<comment type="similarity">
    <text evidence="1">Belongs to the HAT1 family.</text>
</comment>
<keyword evidence="3" id="KW-0808">Transferase</keyword>
<evidence type="ECO:0000256" key="2">
    <source>
        <dbReference type="ARBA" id="ARBA00013184"/>
    </source>
</evidence>
<dbReference type="EMBL" id="OZ020096">
    <property type="protein sequence ID" value="CAK9256370.1"/>
    <property type="molecule type" value="Genomic_DNA"/>
</dbReference>
<accession>A0ABP0VPH2</accession>
<dbReference type="Gene3D" id="3.90.360.10">
    <property type="entry name" value="Histone acetyl transferase 1 (HAT1), N-terminal domain"/>
    <property type="match status" value="1"/>
</dbReference>
<keyword evidence="4" id="KW-0012">Acyltransferase</keyword>
<organism evidence="9 10">
    <name type="scientific">Sphagnum jensenii</name>
    <dbReference type="NCBI Taxonomy" id="128206"/>
    <lineage>
        <taxon>Eukaryota</taxon>
        <taxon>Viridiplantae</taxon>
        <taxon>Streptophyta</taxon>
        <taxon>Embryophyta</taxon>
        <taxon>Bryophyta</taxon>
        <taxon>Sphagnophytina</taxon>
        <taxon>Sphagnopsida</taxon>
        <taxon>Sphagnales</taxon>
        <taxon>Sphagnaceae</taxon>
        <taxon>Sphagnum</taxon>
    </lineage>
</organism>
<evidence type="ECO:0000259" key="7">
    <source>
        <dbReference type="Pfam" id="PF00583"/>
    </source>
</evidence>
<evidence type="ECO:0000256" key="1">
    <source>
        <dbReference type="ARBA" id="ARBA00010543"/>
    </source>
</evidence>
<dbReference type="CDD" id="cd04301">
    <property type="entry name" value="NAT_SF"/>
    <property type="match status" value="1"/>
</dbReference>
<dbReference type="PANTHER" id="PTHR12046">
    <property type="entry name" value="HISTONE ACETYLTRANSFERASE TYPE B CATALYTIC SUBUNIT"/>
    <property type="match status" value="1"/>
</dbReference>
<dbReference type="Pfam" id="PF10394">
    <property type="entry name" value="Hat1_N"/>
    <property type="match status" value="1"/>
</dbReference>
<sequence length="519" mass="58897">MALQGKKERSGGGNDGVLENPKRRKVGAIADVVPFCHADECINLRLVSTAGDLQDSEKAKPFPPEYSERYFGEDGKIYGYKGLKIDLFMHAVTFHAHGDIQYLSKTRPKYEIISLQCCFVVQEIFGNGLVEDRDVFVENLSRYTDSFLYVHQSLSLHVLKSLSLFTVLSGCSFIVRLEFSDSRVREWYARMIPLVLLFIEGGQPIESDDPLWEIFVALEGEGPETVVTGFCTVYRFYHYPDSTRLRISQILVLPPYQGQGYGFRLVETINKRAVEHNCYDVTMEDPSERLQELRDCMDVQRLLSFTPCVSAIDSAVSRMRTVTDHRGVCEDIASKQLSNSATVSTSLNGKSSLLKSNATHKNEKNILSPPVNLVEDVRKSLKISKMQLKRCWETLLFLQLQHSEEAVLDRFRELVVKQLHSEIFSKSEKDVGHGKQVFDTTNDYDNEKTFIMMHINHRRESQNGDSAPPSQQESDGSAEEKKLQALQDLLEEREAELQAVADKVSRRCKTLLSVTNQGD</sequence>
<dbReference type="SUPFAM" id="SSF55729">
    <property type="entry name" value="Acyl-CoA N-acyltransferases (Nat)"/>
    <property type="match status" value="1"/>
</dbReference>
<dbReference type="InterPro" id="IPR000182">
    <property type="entry name" value="GNAT_dom"/>
</dbReference>
<dbReference type="InterPro" id="IPR016181">
    <property type="entry name" value="Acyl_CoA_acyltransferase"/>
</dbReference>
<dbReference type="InterPro" id="IPR019467">
    <property type="entry name" value="Hat1_N"/>
</dbReference>
<evidence type="ECO:0000256" key="6">
    <source>
        <dbReference type="SAM" id="MobiDB-lite"/>
    </source>
</evidence>
<comment type="catalytic activity">
    <reaction evidence="5">
        <text>L-lysyl-[protein] + acetyl-CoA = N(6)-acetyl-L-lysyl-[protein] + CoA + H(+)</text>
        <dbReference type="Rhea" id="RHEA:45948"/>
        <dbReference type="Rhea" id="RHEA-COMP:9752"/>
        <dbReference type="Rhea" id="RHEA-COMP:10731"/>
        <dbReference type="ChEBI" id="CHEBI:15378"/>
        <dbReference type="ChEBI" id="CHEBI:29969"/>
        <dbReference type="ChEBI" id="CHEBI:57287"/>
        <dbReference type="ChEBI" id="CHEBI:57288"/>
        <dbReference type="ChEBI" id="CHEBI:61930"/>
        <dbReference type="EC" id="2.3.1.48"/>
    </reaction>
</comment>
<dbReference type="Pfam" id="PF00583">
    <property type="entry name" value="Acetyltransf_1"/>
    <property type="match status" value="1"/>
</dbReference>
<gene>
    <name evidence="9" type="ORF">CSSPJE1EN1_LOCUS1848</name>
</gene>
<feature type="compositionally biased region" description="Polar residues" evidence="6">
    <location>
        <begin position="463"/>
        <end position="475"/>
    </location>
</feature>
<reference evidence="9 10" key="1">
    <citation type="submission" date="2024-02" db="EMBL/GenBank/DDBJ databases">
        <authorList>
            <consortium name="ELIXIR-Norway"/>
            <consortium name="Elixir Norway"/>
        </authorList>
    </citation>
    <scope>NUCLEOTIDE SEQUENCE [LARGE SCALE GENOMIC DNA]</scope>
</reference>